<evidence type="ECO:0000256" key="1">
    <source>
        <dbReference type="SAM" id="SignalP"/>
    </source>
</evidence>
<comment type="caution">
    <text evidence="2">The sequence shown here is derived from an EMBL/GenBank/DDBJ whole genome shotgun (WGS) entry which is preliminary data.</text>
</comment>
<reference evidence="2 3" key="1">
    <citation type="submission" date="2019-02" db="EMBL/GenBank/DDBJ databases">
        <title>Deep-cultivation of Planctomycetes and their phenomic and genomic characterization uncovers novel biology.</title>
        <authorList>
            <person name="Wiegand S."/>
            <person name="Jogler M."/>
            <person name="Boedeker C."/>
            <person name="Pinto D."/>
            <person name="Vollmers J."/>
            <person name="Rivas-Marin E."/>
            <person name="Kohn T."/>
            <person name="Peeters S.H."/>
            <person name="Heuer A."/>
            <person name="Rast P."/>
            <person name="Oberbeckmann S."/>
            <person name="Bunk B."/>
            <person name="Jeske O."/>
            <person name="Meyerdierks A."/>
            <person name="Storesund J.E."/>
            <person name="Kallscheuer N."/>
            <person name="Luecker S."/>
            <person name="Lage O.M."/>
            <person name="Pohl T."/>
            <person name="Merkel B.J."/>
            <person name="Hornburger P."/>
            <person name="Mueller R.-W."/>
            <person name="Bruemmer F."/>
            <person name="Labrenz M."/>
            <person name="Spormann A.M."/>
            <person name="Op Den Camp H."/>
            <person name="Overmann J."/>
            <person name="Amann R."/>
            <person name="Jetten M.S.M."/>
            <person name="Mascher T."/>
            <person name="Medema M.H."/>
            <person name="Devos D.P."/>
            <person name="Kaster A.-K."/>
            <person name="Ovreas L."/>
            <person name="Rohde M."/>
            <person name="Galperin M.Y."/>
            <person name="Jogler C."/>
        </authorList>
    </citation>
    <scope>NUCLEOTIDE SEQUENCE [LARGE SCALE GENOMIC DNA]</scope>
    <source>
        <strain evidence="2 3">Poly41</strain>
    </source>
</reference>
<proteinExistence type="predicted"/>
<gene>
    <name evidence="2" type="ORF">Poly41_20490</name>
</gene>
<protein>
    <recommendedName>
        <fullName evidence="4">SLA1 homology domain-containing protein</fullName>
    </recommendedName>
</protein>
<evidence type="ECO:0000313" key="2">
    <source>
        <dbReference type="EMBL" id="TWU39227.1"/>
    </source>
</evidence>
<feature type="signal peptide" evidence="1">
    <location>
        <begin position="1"/>
        <end position="19"/>
    </location>
</feature>
<name>A0A5C6DTM0_9BACT</name>
<organism evidence="2 3">
    <name type="scientific">Novipirellula artificiosorum</name>
    <dbReference type="NCBI Taxonomy" id="2528016"/>
    <lineage>
        <taxon>Bacteria</taxon>
        <taxon>Pseudomonadati</taxon>
        <taxon>Planctomycetota</taxon>
        <taxon>Planctomycetia</taxon>
        <taxon>Pirellulales</taxon>
        <taxon>Pirellulaceae</taxon>
        <taxon>Novipirellula</taxon>
    </lineage>
</organism>
<evidence type="ECO:0000313" key="3">
    <source>
        <dbReference type="Proteomes" id="UP000319143"/>
    </source>
</evidence>
<dbReference type="EMBL" id="SJPV01000003">
    <property type="protein sequence ID" value="TWU39227.1"/>
    <property type="molecule type" value="Genomic_DNA"/>
</dbReference>
<keyword evidence="3" id="KW-1185">Reference proteome</keyword>
<feature type="chain" id="PRO_5023110532" description="SLA1 homology domain-containing protein" evidence="1">
    <location>
        <begin position="20"/>
        <end position="371"/>
    </location>
</feature>
<dbReference type="AlphaFoldDB" id="A0A5C6DTM0"/>
<dbReference type="RefSeq" id="WP_146525932.1">
    <property type="nucleotide sequence ID" value="NZ_SJPV01000003.1"/>
</dbReference>
<evidence type="ECO:0008006" key="4">
    <source>
        <dbReference type="Google" id="ProtNLM"/>
    </source>
</evidence>
<sequence length="371" mass="40927" precursor="true">MRTILLFPAIVFVASVAFGQDFEAVQPNGQIAAKIAVSSGTMQIRMLNGQRFRYRRDRPFDTVDGRFVGYFHPTLNRVLRFPRSGNGFMMMADLDDLRPFFRRSTMVVRPARHQHLPPGPPLHPGHLPGFHPGFHHGGFVPIYTPGLLGAGIYPAPWFGYGYYTSGINLIASPPAAWHPGFGHLPGRFAPQSVIVDSRLVPGPPLEPVAIGLRNGSNSELIVTITDLRDGSGNRQVRIPAGEVVTETFNRESVAEKIDTYETYRLDGSIDTHQVAVSIAPQRRYELTVHQWRLQSIAIDRTGKSPNMIEDVNYQGKGLGRFPLPAGEQLRAGTIDVYRAAIRSENAGAVAPLIDDSSDLPSDPFSGLDLRR</sequence>
<dbReference type="OrthoDB" id="241339at2"/>
<accession>A0A5C6DTM0</accession>
<keyword evidence="1" id="KW-0732">Signal</keyword>
<dbReference type="Proteomes" id="UP000319143">
    <property type="component" value="Unassembled WGS sequence"/>
</dbReference>